<protein>
    <submittedName>
        <fullName evidence="2">Uncharacterized protein</fullName>
    </submittedName>
</protein>
<feature type="region of interest" description="Disordered" evidence="1">
    <location>
        <begin position="112"/>
        <end position="136"/>
    </location>
</feature>
<dbReference type="Proteomes" id="UP000023152">
    <property type="component" value="Unassembled WGS sequence"/>
</dbReference>
<sequence length="187" mass="21172">TIRNGISIYFPLFRGQISPNKLNATYQNVLRLLSYEGVSEEKVHALLQQVKNTIDSNGNNLEELHRMRREAAVIESKIDYDLWCNHIAHRLLQCATLSDPSSIGTALENVQEAHAHAQKHHSQQSQQNTNIDTNINTNTSTQFPILEPNANEQMLLNCNPLHKDAMKNDDMSPPQMMSKTDNGSHIF</sequence>
<feature type="non-terminal residue" evidence="2">
    <location>
        <position position="1"/>
    </location>
</feature>
<gene>
    <name evidence="2" type="ORF">RFI_22179</name>
</gene>
<evidence type="ECO:0000313" key="3">
    <source>
        <dbReference type="Proteomes" id="UP000023152"/>
    </source>
</evidence>
<evidence type="ECO:0000256" key="1">
    <source>
        <dbReference type="SAM" id="MobiDB-lite"/>
    </source>
</evidence>
<feature type="compositionally biased region" description="Polar residues" evidence="1">
    <location>
        <begin position="175"/>
        <end position="187"/>
    </location>
</feature>
<feature type="compositionally biased region" description="Low complexity" evidence="1">
    <location>
        <begin position="123"/>
        <end position="136"/>
    </location>
</feature>
<comment type="caution">
    <text evidence="2">The sequence shown here is derived from an EMBL/GenBank/DDBJ whole genome shotgun (WGS) entry which is preliminary data.</text>
</comment>
<accession>X6MMT7</accession>
<proteinExistence type="predicted"/>
<organism evidence="2 3">
    <name type="scientific">Reticulomyxa filosa</name>
    <dbReference type="NCBI Taxonomy" id="46433"/>
    <lineage>
        <taxon>Eukaryota</taxon>
        <taxon>Sar</taxon>
        <taxon>Rhizaria</taxon>
        <taxon>Retaria</taxon>
        <taxon>Foraminifera</taxon>
        <taxon>Monothalamids</taxon>
        <taxon>Reticulomyxidae</taxon>
        <taxon>Reticulomyxa</taxon>
    </lineage>
</organism>
<keyword evidence="3" id="KW-1185">Reference proteome</keyword>
<dbReference type="AlphaFoldDB" id="X6MMT7"/>
<reference evidence="2 3" key="1">
    <citation type="journal article" date="2013" name="Curr. Biol.">
        <title>The Genome of the Foraminiferan Reticulomyxa filosa.</title>
        <authorList>
            <person name="Glockner G."/>
            <person name="Hulsmann N."/>
            <person name="Schleicher M."/>
            <person name="Noegel A.A."/>
            <person name="Eichinger L."/>
            <person name="Gallinger C."/>
            <person name="Pawlowski J."/>
            <person name="Sierra R."/>
            <person name="Euteneuer U."/>
            <person name="Pillet L."/>
            <person name="Moustafa A."/>
            <person name="Platzer M."/>
            <person name="Groth M."/>
            <person name="Szafranski K."/>
            <person name="Schliwa M."/>
        </authorList>
    </citation>
    <scope>NUCLEOTIDE SEQUENCE [LARGE SCALE GENOMIC DNA]</scope>
</reference>
<name>X6MMT7_RETFI</name>
<dbReference type="EMBL" id="ASPP01019402">
    <property type="protein sequence ID" value="ETO15184.1"/>
    <property type="molecule type" value="Genomic_DNA"/>
</dbReference>
<evidence type="ECO:0000313" key="2">
    <source>
        <dbReference type="EMBL" id="ETO15184.1"/>
    </source>
</evidence>
<feature type="region of interest" description="Disordered" evidence="1">
    <location>
        <begin position="165"/>
        <end position="187"/>
    </location>
</feature>